<dbReference type="EMBL" id="CACVAQ010000556">
    <property type="protein sequence ID" value="CAA6830462.1"/>
    <property type="molecule type" value="Genomic_DNA"/>
</dbReference>
<name>A0A6S6ULY1_9BACT</name>
<evidence type="ECO:0000256" key="1">
    <source>
        <dbReference type="SAM" id="Phobius"/>
    </source>
</evidence>
<sequence>MANEEYTEIQDLTADQLKEKANNIFEKNKTLIGGSIALLFILIVGLYVYTTSYKIPREAAAQEELYKADNQLKRDSFTLALNGVEVPGQANNFIGYVGIIKEYGGTPAANLAHYSAGISTLKIGQPKLALEYLSNFSGEELLQTQAYTLMGDAASELGDFDAALGHYQTASNNTKNLSIALYAKHKAGRLLEYQKKNEEAKKVYQEIMDADKQIGEKLGADKDLVRLK</sequence>
<dbReference type="InterPro" id="IPR011990">
    <property type="entry name" value="TPR-like_helical_dom_sf"/>
</dbReference>
<keyword evidence="1" id="KW-1133">Transmembrane helix</keyword>
<accession>A0A6S6ULY1</accession>
<keyword evidence="1" id="KW-0472">Membrane</keyword>
<evidence type="ECO:0000313" key="2">
    <source>
        <dbReference type="EMBL" id="CAA6830462.1"/>
    </source>
</evidence>
<organism evidence="2">
    <name type="scientific">uncultured Aureispira sp</name>
    <dbReference type="NCBI Taxonomy" id="1331704"/>
    <lineage>
        <taxon>Bacteria</taxon>
        <taxon>Pseudomonadati</taxon>
        <taxon>Bacteroidota</taxon>
        <taxon>Saprospiria</taxon>
        <taxon>Saprospirales</taxon>
        <taxon>Saprospiraceae</taxon>
        <taxon>Aureispira</taxon>
        <taxon>environmental samples</taxon>
    </lineage>
</organism>
<keyword evidence="1" id="KW-0812">Transmembrane</keyword>
<dbReference type="Gene3D" id="1.25.40.10">
    <property type="entry name" value="Tetratricopeptide repeat domain"/>
    <property type="match status" value="1"/>
</dbReference>
<reference evidence="2" key="1">
    <citation type="submission" date="2020-01" db="EMBL/GenBank/DDBJ databases">
        <authorList>
            <person name="Meier V. D."/>
            <person name="Meier V D."/>
        </authorList>
    </citation>
    <scope>NUCLEOTIDE SEQUENCE</scope>
    <source>
        <strain evidence="2">HLG_WM_MAG_10</strain>
    </source>
</reference>
<feature type="transmembrane region" description="Helical" evidence="1">
    <location>
        <begin position="31"/>
        <end position="49"/>
    </location>
</feature>
<proteinExistence type="predicted"/>
<dbReference type="AlphaFoldDB" id="A0A6S6ULY1"/>
<gene>
    <name evidence="2" type="ORF">HELGO_WM27429</name>
</gene>
<dbReference type="SUPFAM" id="SSF48452">
    <property type="entry name" value="TPR-like"/>
    <property type="match status" value="1"/>
</dbReference>
<protein>
    <submittedName>
        <fullName evidence="2">Tetratricopeptide repeat protein</fullName>
    </submittedName>
</protein>